<feature type="region of interest" description="Disordered" evidence="9">
    <location>
        <begin position="1"/>
        <end position="248"/>
    </location>
</feature>
<dbReference type="GO" id="GO:0004518">
    <property type="term" value="F:nuclease activity"/>
    <property type="evidence" value="ECO:0007669"/>
    <property type="project" value="InterPro"/>
</dbReference>
<dbReference type="Pfam" id="PF21292">
    <property type="entry name" value="EME1-MUS81_C"/>
    <property type="match status" value="1"/>
</dbReference>
<feature type="compositionally biased region" description="Low complexity" evidence="9">
    <location>
        <begin position="204"/>
        <end position="227"/>
    </location>
</feature>
<evidence type="ECO:0000313" key="11">
    <source>
        <dbReference type="EnsemblPlants" id="AET2Gv21133600.3"/>
    </source>
</evidence>
<evidence type="ECO:0000256" key="4">
    <source>
        <dbReference type="ARBA" id="ARBA00022763"/>
    </source>
</evidence>
<evidence type="ECO:0000313" key="12">
    <source>
        <dbReference type="Proteomes" id="UP000015105"/>
    </source>
</evidence>
<protein>
    <recommendedName>
        <fullName evidence="10">ERCC4 domain-containing protein</fullName>
    </recommendedName>
</protein>
<sequence>RETPKIEKPARRLGRNRPRIPKSNRERGTPAATMAPQAPVVEIIDDDDDDDDDGVGVAASPPALLSGRRCRATPPTAAAGDSPDFLGAFSPSPPAPKRRATPSTAAALDSPDWLGAFSPSPPAPKRRAAPSPAAALDSLDFLDAFTPSPTVPKRRAPASATPIVLDDDTPPPPGRHPSPTPILLLDDTPPSPFVPEIPDIAVAGTPPSYSTPRSSGPSSVPGSSSTGRAHDSGASCPISLDSDDELDDFGTIEPLAKLILPCGNSSLQDEDDGNMEENAPPIKERKGRKRLNKEEKDKMIEEKKRQREEKRLQKEANKIQQAEKKKSAKEKAEWGSGKRALEFIVAKIDSKVIETGSIGGALLTMFSEKNLNFQMESNPIRGSILWKMVSQSDQEPSLEPYILFVLQAEEFCDLISSGKFFNHVLEARSHYPTFTICYVTHKLTKYIYDREQSQYNNSDSSNRWKRPPVEQVLSKLVTHYDRVHSKDCTNEVQVAEHVVGLTTSLAKCKFRKPLSWLSVNANGVTIPKGFVDKGQLKKNAWFMSLLAIPKVQPRFALAIWKKYSTMRSLLKVYMDPNKSNREKELLLQDLKCEDCLGEESRKVGPVCSRRVYRMLMAENGEMEAEEAVKS</sequence>
<keyword evidence="6" id="KW-0233">DNA recombination</keyword>
<feature type="compositionally biased region" description="Basic residues" evidence="9">
    <location>
        <begin position="11"/>
        <end position="22"/>
    </location>
</feature>
<accession>A0A453D8A7</accession>
<dbReference type="GO" id="GO:0003677">
    <property type="term" value="F:DNA binding"/>
    <property type="evidence" value="ECO:0007669"/>
    <property type="project" value="InterPro"/>
</dbReference>
<dbReference type="EnsemblPlants" id="AET2Gv21133600.3">
    <property type="protein sequence ID" value="AET2Gv21133600.3"/>
    <property type="gene ID" value="AET2Gv21133600"/>
</dbReference>
<feature type="compositionally biased region" description="Pro residues" evidence="9">
    <location>
        <begin position="170"/>
        <end position="180"/>
    </location>
</feature>
<evidence type="ECO:0000256" key="8">
    <source>
        <dbReference type="ARBA" id="ARBA00023242"/>
    </source>
</evidence>
<evidence type="ECO:0000256" key="9">
    <source>
        <dbReference type="SAM" id="MobiDB-lite"/>
    </source>
</evidence>
<evidence type="ECO:0000256" key="1">
    <source>
        <dbReference type="ARBA" id="ARBA00004123"/>
    </source>
</evidence>
<dbReference type="Gene3D" id="3.40.50.10130">
    <property type="match status" value="1"/>
</dbReference>
<evidence type="ECO:0000256" key="7">
    <source>
        <dbReference type="ARBA" id="ARBA00023204"/>
    </source>
</evidence>
<feature type="domain" description="ERCC4" evidence="10">
    <location>
        <begin position="348"/>
        <end position="499"/>
    </location>
</feature>
<dbReference type="InterPro" id="IPR047524">
    <property type="entry name" value="XPF_nuclease_EME1_plant/arthr"/>
</dbReference>
<keyword evidence="3" id="KW-0132">Cell division</keyword>
<evidence type="ECO:0000256" key="3">
    <source>
        <dbReference type="ARBA" id="ARBA00022618"/>
    </source>
</evidence>
<dbReference type="Pfam" id="PF02732">
    <property type="entry name" value="ERCC4"/>
    <property type="match status" value="1"/>
</dbReference>
<dbReference type="GO" id="GO:0051301">
    <property type="term" value="P:cell division"/>
    <property type="evidence" value="ECO:0007669"/>
    <property type="project" value="UniProtKB-KW"/>
</dbReference>
<keyword evidence="5" id="KW-0131">Cell cycle</keyword>
<dbReference type="GO" id="GO:0048476">
    <property type="term" value="C:Holliday junction resolvase complex"/>
    <property type="evidence" value="ECO:0007669"/>
    <property type="project" value="InterPro"/>
</dbReference>
<keyword evidence="5" id="KW-0498">Mitosis</keyword>
<dbReference type="Proteomes" id="UP000015105">
    <property type="component" value="Chromosome 2D"/>
</dbReference>
<dbReference type="InterPro" id="IPR033310">
    <property type="entry name" value="Mms4/EME1/EME2"/>
</dbReference>
<comment type="subcellular location">
    <subcellularLocation>
        <location evidence="1">Nucleus</location>
    </subcellularLocation>
</comment>
<reference evidence="12" key="1">
    <citation type="journal article" date="2014" name="Science">
        <title>Ancient hybridizations among the ancestral genomes of bread wheat.</title>
        <authorList>
            <consortium name="International Wheat Genome Sequencing Consortium,"/>
            <person name="Marcussen T."/>
            <person name="Sandve S.R."/>
            <person name="Heier L."/>
            <person name="Spannagl M."/>
            <person name="Pfeifer M."/>
            <person name="Jakobsen K.S."/>
            <person name="Wulff B.B."/>
            <person name="Steuernagel B."/>
            <person name="Mayer K.F."/>
            <person name="Olsen O.A."/>
        </authorList>
    </citation>
    <scope>NUCLEOTIDE SEQUENCE [LARGE SCALE GENOMIC DNA]</scope>
    <source>
        <strain evidence="12">cv. AL8/78</strain>
    </source>
</reference>
<proteinExistence type="inferred from homology"/>
<feature type="compositionally biased region" description="Low complexity" evidence="9">
    <location>
        <begin position="129"/>
        <end position="145"/>
    </location>
</feature>
<dbReference type="InterPro" id="IPR042530">
    <property type="entry name" value="EME1/EME2_C"/>
</dbReference>
<name>A0A453D8A7_AEGTS</name>
<reference evidence="11" key="5">
    <citation type="journal article" date="2021" name="G3 (Bethesda)">
        <title>Aegilops tauschii genome assembly Aet v5.0 features greater sequence contiguity and improved annotation.</title>
        <authorList>
            <person name="Wang L."/>
            <person name="Zhu T."/>
            <person name="Rodriguez J.C."/>
            <person name="Deal K.R."/>
            <person name="Dubcovsky J."/>
            <person name="McGuire P.E."/>
            <person name="Lux T."/>
            <person name="Spannagl M."/>
            <person name="Mayer K.F.X."/>
            <person name="Baldrich P."/>
            <person name="Meyers B.C."/>
            <person name="Huo N."/>
            <person name="Gu Y.Q."/>
            <person name="Zhou H."/>
            <person name="Devos K.M."/>
            <person name="Bennetzen J.L."/>
            <person name="Unver T."/>
            <person name="Budak H."/>
            <person name="Gulick P.J."/>
            <person name="Galiba G."/>
            <person name="Kalapos B."/>
            <person name="Nelson D.R."/>
            <person name="Li P."/>
            <person name="You F.M."/>
            <person name="Luo M.C."/>
            <person name="Dvorak J."/>
        </authorList>
    </citation>
    <scope>NUCLEOTIDE SEQUENCE [LARGE SCALE GENOMIC DNA]</scope>
    <source>
        <strain evidence="11">cv. AL8/78</strain>
    </source>
</reference>
<dbReference type="Gramene" id="AET2Gv21133600.3">
    <property type="protein sequence ID" value="AET2Gv21133600.3"/>
    <property type="gene ID" value="AET2Gv21133600"/>
</dbReference>
<dbReference type="GO" id="GO:0005634">
    <property type="term" value="C:nucleus"/>
    <property type="evidence" value="ECO:0007669"/>
    <property type="project" value="UniProtKB-SubCell"/>
</dbReference>
<dbReference type="PANTHER" id="PTHR21077:SF8">
    <property type="entry name" value="ERCC4 DOMAIN-CONTAINING PROTEIN"/>
    <property type="match status" value="1"/>
</dbReference>
<feature type="compositionally biased region" description="Acidic residues" evidence="9">
    <location>
        <begin position="43"/>
        <end position="54"/>
    </location>
</feature>
<organism evidence="11 12">
    <name type="scientific">Aegilops tauschii subsp. strangulata</name>
    <name type="common">Goatgrass</name>
    <dbReference type="NCBI Taxonomy" id="200361"/>
    <lineage>
        <taxon>Eukaryota</taxon>
        <taxon>Viridiplantae</taxon>
        <taxon>Streptophyta</taxon>
        <taxon>Embryophyta</taxon>
        <taxon>Tracheophyta</taxon>
        <taxon>Spermatophyta</taxon>
        <taxon>Magnoliopsida</taxon>
        <taxon>Liliopsida</taxon>
        <taxon>Poales</taxon>
        <taxon>Poaceae</taxon>
        <taxon>BOP clade</taxon>
        <taxon>Pooideae</taxon>
        <taxon>Triticodae</taxon>
        <taxon>Triticeae</taxon>
        <taxon>Triticinae</taxon>
        <taxon>Aegilops</taxon>
    </lineage>
</organism>
<dbReference type="CDD" id="cd20083">
    <property type="entry name" value="XPF_nuclease_EME"/>
    <property type="match status" value="1"/>
</dbReference>
<reference evidence="11" key="3">
    <citation type="journal article" date="2017" name="Nature">
        <title>Genome sequence of the progenitor of the wheat D genome Aegilops tauschii.</title>
        <authorList>
            <person name="Luo M.C."/>
            <person name="Gu Y.Q."/>
            <person name="Puiu D."/>
            <person name="Wang H."/>
            <person name="Twardziok S.O."/>
            <person name="Deal K.R."/>
            <person name="Huo N."/>
            <person name="Zhu T."/>
            <person name="Wang L."/>
            <person name="Wang Y."/>
            <person name="McGuire P.E."/>
            <person name="Liu S."/>
            <person name="Long H."/>
            <person name="Ramasamy R.K."/>
            <person name="Rodriguez J.C."/>
            <person name="Van S.L."/>
            <person name="Yuan L."/>
            <person name="Wang Z."/>
            <person name="Xia Z."/>
            <person name="Xiao L."/>
            <person name="Anderson O.D."/>
            <person name="Ouyang S."/>
            <person name="Liang Y."/>
            <person name="Zimin A.V."/>
            <person name="Pertea G."/>
            <person name="Qi P."/>
            <person name="Bennetzen J.L."/>
            <person name="Dai X."/>
            <person name="Dawson M.W."/>
            <person name="Muller H.G."/>
            <person name="Kugler K."/>
            <person name="Rivarola-Duarte L."/>
            <person name="Spannagl M."/>
            <person name="Mayer K.F.X."/>
            <person name="Lu F.H."/>
            <person name="Bevan M.W."/>
            <person name="Leroy P."/>
            <person name="Li P."/>
            <person name="You F.M."/>
            <person name="Sun Q."/>
            <person name="Liu Z."/>
            <person name="Lyons E."/>
            <person name="Wicker T."/>
            <person name="Salzberg S.L."/>
            <person name="Devos K.M."/>
            <person name="Dvorak J."/>
        </authorList>
    </citation>
    <scope>NUCLEOTIDE SEQUENCE [LARGE SCALE GENOMIC DNA]</scope>
    <source>
        <strain evidence="11">cv. AL8/78</strain>
    </source>
</reference>
<dbReference type="PANTHER" id="PTHR21077">
    <property type="entry name" value="EME1 PROTEIN"/>
    <property type="match status" value="1"/>
</dbReference>
<evidence type="ECO:0000256" key="2">
    <source>
        <dbReference type="ARBA" id="ARBA00005313"/>
    </source>
</evidence>
<dbReference type="Gene3D" id="1.10.150.670">
    <property type="entry name" value="Crossover junction endonuclease EME1, DNA-binding domain"/>
    <property type="match status" value="1"/>
</dbReference>
<evidence type="ECO:0000256" key="5">
    <source>
        <dbReference type="ARBA" id="ARBA00022776"/>
    </source>
</evidence>
<dbReference type="InterPro" id="IPR006166">
    <property type="entry name" value="ERCC4_domain"/>
</dbReference>
<feature type="region of interest" description="Disordered" evidence="9">
    <location>
        <begin position="263"/>
        <end position="331"/>
    </location>
</feature>
<keyword evidence="4" id="KW-0227">DNA damage</keyword>
<keyword evidence="12" id="KW-1185">Reference proteome</keyword>
<dbReference type="GO" id="GO:0006310">
    <property type="term" value="P:DNA recombination"/>
    <property type="evidence" value="ECO:0007669"/>
    <property type="project" value="UniProtKB-KW"/>
</dbReference>
<dbReference type="GO" id="GO:0006281">
    <property type="term" value="P:DNA repair"/>
    <property type="evidence" value="ECO:0007669"/>
    <property type="project" value="UniProtKB-KW"/>
</dbReference>
<evidence type="ECO:0000256" key="6">
    <source>
        <dbReference type="ARBA" id="ARBA00023172"/>
    </source>
</evidence>
<comment type="similarity">
    <text evidence="2">Belongs to the EME1/MMS4 family.</text>
</comment>
<reference evidence="11" key="4">
    <citation type="submission" date="2019-03" db="UniProtKB">
        <authorList>
            <consortium name="EnsemblPlants"/>
        </authorList>
    </citation>
    <scope>IDENTIFICATION</scope>
</reference>
<reference evidence="12" key="2">
    <citation type="journal article" date="2017" name="Nat. Plants">
        <title>The Aegilops tauschii genome reveals multiple impacts of transposons.</title>
        <authorList>
            <person name="Zhao G."/>
            <person name="Zou C."/>
            <person name="Li K."/>
            <person name="Wang K."/>
            <person name="Li T."/>
            <person name="Gao L."/>
            <person name="Zhang X."/>
            <person name="Wang H."/>
            <person name="Yang Z."/>
            <person name="Liu X."/>
            <person name="Jiang W."/>
            <person name="Mao L."/>
            <person name="Kong X."/>
            <person name="Jiao Y."/>
            <person name="Jia J."/>
        </authorList>
    </citation>
    <scope>NUCLEOTIDE SEQUENCE [LARGE SCALE GENOMIC DNA]</scope>
    <source>
        <strain evidence="12">cv. AL8/78</strain>
    </source>
</reference>
<keyword evidence="8" id="KW-0539">Nucleus</keyword>
<dbReference type="AlphaFoldDB" id="A0A453D8A7"/>
<feature type="compositionally biased region" description="Basic and acidic residues" evidence="9">
    <location>
        <begin position="292"/>
        <end position="331"/>
    </location>
</feature>
<feature type="compositionally biased region" description="Basic and acidic residues" evidence="9">
    <location>
        <begin position="1"/>
        <end position="10"/>
    </location>
</feature>
<keyword evidence="7" id="KW-0234">DNA repair</keyword>
<evidence type="ECO:0000259" key="10">
    <source>
        <dbReference type="Pfam" id="PF02732"/>
    </source>
</evidence>